<feature type="compositionally biased region" description="Polar residues" evidence="4">
    <location>
        <begin position="1021"/>
        <end position="1045"/>
    </location>
</feature>
<feature type="region of interest" description="Disordered" evidence="4">
    <location>
        <begin position="2916"/>
        <end position="2947"/>
    </location>
</feature>
<evidence type="ECO:0000256" key="4">
    <source>
        <dbReference type="SAM" id="MobiDB-lite"/>
    </source>
</evidence>
<dbReference type="GO" id="GO:0031491">
    <property type="term" value="F:nucleosome binding"/>
    <property type="evidence" value="ECO:0007669"/>
    <property type="project" value="TreeGrafter"/>
</dbReference>
<feature type="region of interest" description="Disordered" evidence="4">
    <location>
        <begin position="1702"/>
        <end position="1748"/>
    </location>
</feature>
<dbReference type="STRING" id="6198.A0A074ZHK6"/>
<feature type="compositionally biased region" description="Low complexity" evidence="4">
    <location>
        <begin position="948"/>
        <end position="958"/>
    </location>
</feature>
<dbReference type="InterPro" id="IPR001606">
    <property type="entry name" value="ARID_dom"/>
</dbReference>
<feature type="compositionally biased region" description="Polar residues" evidence="4">
    <location>
        <begin position="861"/>
        <end position="870"/>
    </location>
</feature>
<feature type="compositionally biased region" description="Polar residues" evidence="4">
    <location>
        <begin position="87"/>
        <end position="103"/>
    </location>
</feature>
<feature type="compositionally biased region" description="Polar residues" evidence="4">
    <location>
        <begin position="695"/>
        <end position="713"/>
    </location>
</feature>
<name>A0A074ZHK6_OPIVI</name>
<feature type="compositionally biased region" description="Pro residues" evidence="4">
    <location>
        <begin position="74"/>
        <end position="84"/>
    </location>
</feature>
<reference evidence="6 7" key="1">
    <citation type="submission" date="2013-11" db="EMBL/GenBank/DDBJ databases">
        <title>Opisthorchis viverrini - life in the bile duct.</title>
        <authorList>
            <person name="Young N.D."/>
            <person name="Nagarajan N."/>
            <person name="Lin S.J."/>
            <person name="Korhonen P.K."/>
            <person name="Jex A.R."/>
            <person name="Hall R.S."/>
            <person name="Safavi-Hemami H."/>
            <person name="Kaewkong W."/>
            <person name="Bertrand D."/>
            <person name="Gao S."/>
            <person name="Seet Q."/>
            <person name="Wongkham S."/>
            <person name="Teh B.T."/>
            <person name="Wongkham C."/>
            <person name="Intapan P.M."/>
            <person name="Maleewong W."/>
            <person name="Yang X."/>
            <person name="Hu M."/>
            <person name="Wang Z."/>
            <person name="Hofmann A."/>
            <person name="Sternberg P.W."/>
            <person name="Tan P."/>
            <person name="Wang J."/>
            <person name="Gasser R.B."/>
        </authorList>
    </citation>
    <scope>NUCLEOTIDE SEQUENCE [LARGE SCALE GENOMIC DNA]</scope>
</reference>
<feature type="compositionally biased region" description="Low complexity" evidence="4">
    <location>
        <begin position="1665"/>
        <end position="1683"/>
    </location>
</feature>
<dbReference type="InterPro" id="IPR021906">
    <property type="entry name" value="BAF250/Osa"/>
</dbReference>
<feature type="compositionally biased region" description="Low complexity" evidence="4">
    <location>
        <begin position="1232"/>
        <end position="1247"/>
    </location>
</feature>
<feature type="domain" description="ARID" evidence="5">
    <location>
        <begin position="1379"/>
        <end position="1470"/>
    </location>
</feature>
<dbReference type="SMART" id="SM00501">
    <property type="entry name" value="BRIGHT"/>
    <property type="match status" value="1"/>
</dbReference>
<dbReference type="InterPro" id="IPR033388">
    <property type="entry name" value="BAF250_C"/>
</dbReference>
<dbReference type="OrthoDB" id="8709537at2759"/>
<dbReference type="KEGG" id="ovi:T265_07301"/>
<dbReference type="EMBL" id="KL596784">
    <property type="protein sequence ID" value="KER25197.1"/>
    <property type="molecule type" value="Genomic_DNA"/>
</dbReference>
<feature type="compositionally biased region" description="Polar residues" evidence="4">
    <location>
        <begin position="621"/>
        <end position="641"/>
    </location>
</feature>
<evidence type="ECO:0000256" key="3">
    <source>
        <dbReference type="ARBA" id="ARBA00023242"/>
    </source>
</evidence>
<feature type="compositionally biased region" description="Polar residues" evidence="4">
    <location>
        <begin position="1550"/>
        <end position="1573"/>
    </location>
</feature>
<feature type="compositionally biased region" description="Low complexity" evidence="4">
    <location>
        <begin position="1522"/>
        <end position="1544"/>
    </location>
</feature>
<dbReference type="GeneID" id="20321480"/>
<dbReference type="CDD" id="cd16865">
    <property type="entry name" value="ARID_ARID1A-like"/>
    <property type="match status" value="1"/>
</dbReference>
<dbReference type="PROSITE" id="PS51011">
    <property type="entry name" value="ARID"/>
    <property type="match status" value="1"/>
</dbReference>
<proteinExistence type="predicted"/>
<dbReference type="PANTHER" id="PTHR12656:SF5">
    <property type="entry name" value="TRITHORAX GROUP PROTEIN OSA"/>
    <property type="match status" value="1"/>
</dbReference>
<dbReference type="GO" id="GO:0071565">
    <property type="term" value="C:nBAF complex"/>
    <property type="evidence" value="ECO:0007669"/>
    <property type="project" value="TreeGrafter"/>
</dbReference>
<dbReference type="InterPro" id="IPR036431">
    <property type="entry name" value="ARID_dom_sf"/>
</dbReference>
<dbReference type="SMART" id="SM01014">
    <property type="entry name" value="ARID"/>
    <property type="match status" value="1"/>
</dbReference>
<feature type="compositionally biased region" description="Polar residues" evidence="4">
    <location>
        <begin position="823"/>
        <end position="840"/>
    </location>
</feature>
<dbReference type="CTD" id="20321480"/>
<feature type="region of interest" description="Disordered" evidence="4">
    <location>
        <begin position="722"/>
        <end position="741"/>
    </location>
</feature>
<feature type="compositionally biased region" description="Polar residues" evidence="4">
    <location>
        <begin position="1252"/>
        <end position="1266"/>
    </location>
</feature>
<feature type="compositionally biased region" description="Low complexity" evidence="4">
    <location>
        <begin position="902"/>
        <end position="916"/>
    </location>
</feature>
<feature type="compositionally biased region" description="Low complexity" evidence="4">
    <location>
        <begin position="1355"/>
        <end position="1368"/>
    </location>
</feature>
<feature type="region of interest" description="Disordered" evidence="4">
    <location>
        <begin position="2379"/>
        <end position="2406"/>
    </location>
</feature>
<dbReference type="GO" id="GO:0006338">
    <property type="term" value="P:chromatin remodeling"/>
    <property type="evidence" value="ECO:0007669"/>
    <property type="project" value="InterPro"/>
</dbReference>
<evidence type="ECO:0000256" key="2">
    <source>
        <dbReference type="ARBA" id="ARBA00022553"/>
    </source>
</evidence>
<dbReference type="Pfam" id="PF01388">
    <property type="entry name" value="ARID"/>
    <property type="match status" value="1"/>
</dbReference>
<feature type="region of interest" description="Disordered" evidence="4">
    <location>
        <begin position="782"/>
        <end position="916"/>
    </location>
</feature>
<dbReference type="GO" id="GO:0006357">
    <property type="term" value="P:regulation of transcription by RNA polymerase II"/>
    <property type="evidence" value="ECO:0007669"/>
    <property type="project" value="TreeGrafter"/>
</dbReference>
<feature type="compositionally biased region" description="Low complexity" evidence="4">
    <location>
        <begin position="786"/>
        <end position="822"/>
    </location>
</feature>
<keyword evidence="7" id="KW-1185">Reference proteome</keyword>
<feature type="region of interest" description="Disordered" evidence="4">
    <location>
        <begin position="1228"/>
        <end position="1370"/>
    </location>
</feature>
<feature type="compositionally biased region" description="Polar residues" evidence="4">
    <location>
        <begin position="1495"/>
        <end position="1512"/>
    </location>
</feature>
<feature type="region of interest" description="Disordered" evidence="4">
    <location>
        <begin position="540"/>
        <end position="560"/>
    </location>
</feature>
<dbReference type="Proteomes" id="UP000054324">
    <property type="component" value="Unassembled WGS sequence"/>
</dbReference>
<dbReference type="GO" id="GO:0003677">
    <property type="term" value="F:DNA binding"/>
    <property type="evidence" value="ECO:0007669"/>
    <property type="project" value="InterPro"/>
</dbReference>
<gene>
    <name evidence="6" type="ORF">T265_07301</name>
</gene>
<feature type="compositionally biased region" description="Polar residues" evidence="4">
    <location>
        <begin position="1071"/>
        <end position="1083"/>
    </location>
</feature>
<feature type="compositionally biased region" description="Pro residues" evidence="4">
    <location>
        <begin position="971"/>
        <end position="981"/>
    </location>
</feature>
<dbReference type="GO" id="GO:0005654">
    <property type="term" value="C:nucleoplasm"/>
    <property type="evidence" value="ECO:0007669"/>
    <property type="project" value="TreeGrafter"/>
</dbReference>
<feature type="compositionally biased region" description="Polar residues" evidence="4">
    <location>
        <begin position="2918"/>
        <end position="2947"/>
    </location>
</feature>
<feature type="compositionally biased region" description="Low complexity" evidence="4">
    <location>
        <begin position="674"/>
        <end position="690"/>
    </location>
</feature>
<keyword evidence="3" id="KW-0539">Nucleus</keyword>
<feature type="compositionally biased region" description="Polar residues" evidence="4">
    <location>
        <begin position="1126"/>
        <end position="1137"/>
    </location>
</feature>
<sequence>MEYSAPNMSTGQATYSSQQEQPRISSTCNTQPPTTAFAGTEPSSHHRAYASYSPYHPQHEFSGSQGSHSGNSPPSYPQPYPPESHGPSLTLNQLLQQGSTPSGYQMRPHSGVPAPSPYRPYEHFPYGYKPSTPSGMADRPQEGLQTVQIDGPQRYILQEGLPDPGFQIAADEGLVDMEYADDIVLVFKEKENAQGEALEVVERFTRLGSCISPDWSSKPGVQIACEENLVDLEYADDIVLMFEEEEKAQVFLDERTKVIPSFGMHFAPTKCKAMLVDMQSLNTPLTIQGEVLEVVERFTYLGSCISSDCSVTDEVNARICRARPAFANLRHLWRQIGLSLNLMGRMYQATVRAVLLYGRETWPIREAELRRLQVFDNRCLRTMARVSWCRRIRNAAVRKRVFGCLAGTFIEECVQHQKLSRLGHVLRMPNHRLPKKVLFSMSNLEWLKKRGIQPLTWQTSMNEIMKLLGVVGATGLPGVGPRDPHCAWLGTLQVMAANRCQWRSCQFLSRSPESSVPPSEWRKLRSGQRLTWQKGVKETTSYPYMNTPNPRYPDPYGRTAYPGYPPSSAYPYYQTPTQQLRQQPLSQTSASEYPISNAAAPSKVPSTPPTSGPSLMDRPSSRSMNIHGQNPAISPSSQLSSPVHAGGNSGNPPSSNWPPQGRPFGSPQQLNHGQSPFQQQPQQQQQPRPRSASRDTQPMKVSSEPSSEPSTIAQADCTNECATAQAEDEAGSRPPSRLSETSAKPVLSFLLKAGRPPTANSSGSGIREHVEEQMLPNATDLLPVTSDSLSSGPSVSMDSSSPHPGPPHFSNISSPNSSPNVSRGTPQSYPSFSQQPAFNTSASVPAQAAQSVGGPPAMNVSDPTFTSISGLQRLPGQVGPPSRPYGIPSQNPPVSRHPYPPYMQGQPTQQPTTNNYLAGGRGPAFYPGGTHPMRHVTSPMHSLGVTAGGPPRSAGPPGQFLPQTGPGGPGMMPPPAAPPPAVSQIGAATSGPTSQPGFLPGAYNLSATTNGTPYPAPMVPATSSWDQQSQHPGLSNNVGSQQQFATGRPSPLYTGPADRVVGYPPSPQHGGATSSNSTGSIPQLSGGPYPHAQLPVSYHSQLPYPSSQPPYPSHPYPSGMGLNGPAQLSQQPLSGSNAPAYPSGLPTPAGGPAGQPIREHFHPQYAPGLPQPSDRGPPSCGPLSAPGISPESGPTAVRMVAGGIKMLPGGVIGKGPKIEPGVRVVTPTLAAGSSPSQPGPSPITGGSEESTHTQNAVQQQTQSSGIIQHPHQPPMQAYASGYWSEGPAPNQFNPSMVGPHGPHSYSPFQSQPPYRSTMPPQLPSHHMHNFSGSTGGPPVGSPMYGGTMAPQNTPHVHSTAHVSSQSSSGFQKLLEMGSEPERRPWLEHYVRFMDEIGKPLVGLPQVVKQPLDLYRFYLAVRERGGVLEVIKARRWKEISQLVNINASASAAYTLRKNYCKFLLDYECRFDQGGTDPRPILQLIDGMSGKKKKQASGDNENGCASGTSLSASGLQVPAPPSPAGSHSSASSSLLPPGSGSASLSGVPTAGSAASDSQLGPPTQNRLSESSQSVGNLMIGEGTNGLSSSPSSTVMSSGTSFAPGTNIPSPQRPSSATATVNGYMNTPHNSAETTVRSGANWPWSSESDSTASVAHQHPGMSINGFPTSPSVRSSVSHSMPSKSTHVSSAMDGVARFQYAMTPSPLTKVTSPHQLPPGTSSGPGHPTSASSIAGSVPATTTVSPSIAAPLTAPSSNVSTMFQRMNEPTVHHHSGPYPPPGPHCLPGMQPHSALSQHPPSPGHPGIQQCNATGTPQSVMHPRMGMPLNVRPSPFGPSVAPHPAGAGDPVAILRMHQFRSSTPNQLPSYPPGLVPPYPGGPPPVGHNVPAHLIHHHGQRPGYVATILKRVEHYPFPPGSIEATQVEPTRRRRYRTKDVGQIASFKLLMALRSGLTAEVSWALNCLNIILRDEVAPDLIVPSTLPTLITNLVELWRHSLGELFDHDLFVTSLELPTDLGMVFRPGFSRSLIDKHVSKAGQKATPKRLQKTELSRVPNISTASNGLAILERDIIALAMSYNVPVSTVRNRIRNLLRKCADSSSNSVSLRTRNGLLFRVEQLASIPNSLGANISTGDQNATHGSRTRKRGKQTLTGLNCISATSSTLVNCSAALPSISSSSAFSSATVKPEPMGTWTTARVTVAANSLKTPEAYVNLRELALFAIDELVENELRSPVVHGTSLKTDTDARKAFAKVHPPLPERDCNSKLPDYLRQLMTHGGGDTTCHIMPPFGAFPFQSDHWSAEPVTIDTKLPHLLIRSTEDSSTPPPVVLKEKCAPGDESVGGHEEAIDLIDEDDSQPLTKRVRHASTSSLACPVLSPQPIEDLAEDSQSKETRALSTANAAVEHPSPSDRLHMHEDSEFTQLVMDASGRCPLRAREELVHHGLTCLWSDDNETDSNEARAVRCLCVSTVLRNLSFFSQAEHHLSSHKGILSLIGRVILLGHDHVGPTDTWHSVEVAARSMEASQCAWRTPTWLEDMRENALVLLVNIAGYLDLIRFEESIVRPILEGVIHWIICPTAVAADPFPGHRTLSPRRLALEAVNRLCVHESNVDLLLSTPGSKEAELTKLFDRLANWLSLPEDQVTRELALSTMHYLTGGGVSFGSSADTIPSKSSAGDPSSISPLPNNYTGTTLLALAKPCPIAGLLAFIEAAEATTRRVIDQFGVQALQERPELMGTSLEMVRRAGALLDRLATDSTGRSRFTPNLELRLLDLVTSRVLDATVAHLLCGALHRLSPKRQLEDKVLSPIVPPNPSPTVVSQLLKNSVSGIRHDVEQCTEDENQLVGVKSEEKVDSDVATLISSRENGPCRMTTDSVETLKDEVKIVERTNIVSDMCEAQTKRDKEYCANEPTADDSDPVLYKKITDVSSDPTGDSQASTALPHTSVSVSGNCLDP</sequence>
<dbReference type="GO" id="GO:0035060">
    <property type="term" value="C:brahma complex"/>
    <property type="evidence" value="ECO:0007669"/>
    <property type="project" value="InterPro"/>
</dbReference>
<feature type="compositionally biased region" description="Low complexity" evidence="4">
    <location>
        <begin position="1713"/>
        <end position="1728"/>
    </location>
</feature>
<protein>
    <recommendedName>
        <fullName evidence="5">ARID domain-containing protein</fullName>
    </recommendedName>
</protein>
<dbReference type="Gene3D" id="1.10.150.60">
    <property type="entry name" value="ARID DNA-binding domain"/>
    <property type="match status" value="1"/>
</dbReference>
<dbReference type="Pfam" id="PF12031">
    <property type="entry name" value="BAF250_C"/>
    <property type="match status" value="2"/>
</dbReference>
<keyword evidence="2" id="KW-0597">Phosphoprotein</keyword>
<feature type="region of interest" description="Disordered" evidence="4">
    <location>
        <begin position="1"/>
        <end position="141"/>
    </location>
</feature>
<organism evidence="6 7">
    <name type="scientific">Opisthorchis viverrini</name>
    <name type="common">Southeast Asian liver fluke</name>
    <dbReference type="NCBI Taxonomy" id="6198"/>
    <lineage>
        <taxon>Eukaryota</taxon>
        <taxon>Metazoa</taxon>
        <taxon>Spiralia</taxon>
        <taxon>Lophotrochozoa</taxon>
        <taxon>Platyhelminthes</taxon>
        <taxon>Trematoda</taxon>
        <taxon>Digenea</taxon>
        <taxon>Opisthorchiida</taxon>
        <taxon>Opisthorchiata</taxon>
        <taxon>Opisthorchiidae</taxon>
        <taxon>Opisthorchis</taxon>
    </lineage>
</organism>
<evidence type="ECO:0000256" key="1">
    <source>
        <dbReference type="ARBA" id="ARBA00004123"/>
    </source>
</evidence>
<feature type="compositionally biased region" description="Polar residues" evidence="4">
    <location>
        <begin position="540"/>
        <end position="549"/>
    </location>
</feature>
<dbReference type="GO" id="GO:0016514">
    <property type="term" value="C:SWI/SNF complex"/>
    <property type="evidence" value="ECO:0007669"/>
    <property type="project" value="InterPro"/>
</dbReference>
<feature type="compositionally biased region" description="Polar residues" evidence="4">
    <location>
        <begin position="1"/>
        <end position="34"/>
    </location>
</feature>
<feature type="compositionally biased region" description="Polar residues" evidence="4">
    <location>
        <begin position="61"/>
        <end position="71"/>
    </location>
</feature>
<feature type="region of interest" description="Disordered" evidence="4">
    <location>
        <begin position="596"/>
        <end position="713"/>
    </location>
</feature>
<comment type="subcellular location">
    <subcellularLocation>
        <location evidence="1">Nucleus</location>
    </subcellularLocation>
</comment>
<dbReference type="PANTHER" id="PTHR12656">
    <property type="entry name" value="BRG-1 ASSOCIATED FACTOR 250 BAF250"/>
    <property type="match status" value="1"/>
</dbReference>
<feature type="region of interest" description="Disordered" evidence="4">
    <location>
        <begin position="1486"/>
        <end position="1683"/>
    </location>
</feature>
<feature type="compositionally biased region" description="Low complexity" evidence="4">
    <location>
        <begin position="1585"/>
        <end position="1598"/>
    </location>
</feature>
<evidence type="ECO:0000313" key="7">
    <source>
        <dbReference type="Proteomes" id="UP000054324"/>
    </source>
</evidence>
<feature type="region of interest" description="Disordered" evidence="4">
    <location>
        <begin position="939"/>
        <end position="1194"/>
    </location>
</feature>
<feature type="compositionally biased region" description="Polar residues" evidence="4">
    <location>
        <begin position="1600"/>
        <end position="1651"/>
    </location>
</feature>
<dbReference type="GO" id="GO:0045893">
    <property type="term" value="P:positive regulation of DNA-templated transcription"/>
    <property type="evidence" value="ECO:0007669"/>
    <property type="project" value="TreeGrafter"/>
</dbReference>
<feature type="compositionally biased region" description="Low complexity" evidence="4">
    <location>
        <begin position="650"/>
        <end position="659"/>
    </location>
</feature>
<evidence type="ECO:0000313" key="6">
    <source>
        <dbReference type="EMBL" id="KER25197.1"/>
    </source>
</evidence>
<feature type="compositionally biased region" description="Low complexity" evidence="4">
    <location>
        <begin position="841"/>
        <end position="852"/>
    </location>
</feature>
<dbReference type="RefSeq" id="XP_009171052.1">
    <property type="nucleotide sequence ID" value="XM_009172788.1"/>
</dbReference>
<accession>A0A074ZHK6</accession>
<evidence type="ECO:0000259" key="5">
    <source>
        <dbReference type="PROSITE" id="PS51011"/>
    </source>
</evidence>
<dbReference type="SUPFAM" id="SSF46774">
    <property type="entry name" value="ARID-like"/>
    <property type="match status" value="1"/>
</dbReference>
<feature type="compositionally biased region" description="Pro residues" evidence="4">
    <location>
        <begin position="1106"/>
        <end position="1115"/>
    </location>
</feature>
<feature type="compositionally biased region" description="Polar residues" evidence="4">
    <location>
        <begin position="986"/>
        <end position="996"/>
    </location>
</feature>
<feature type="region of interest" description="Disordered" evidence="4">
    <location>
        <begin position="1764"/>
        <end position="1799"/>
    </location>
</feature>